<organism evidence="4 5">
    <name type="scientific">candidate division MSBL1 archaeon SCGC-AAA259E19</name>
    <dbReference type="NCBI Taxonomy" id="1698264"/>
    <lineage>
        <taxon>Archaea</taxon>
        <taxon>Methanobacteriati</taxon>
        <taxon>Methanobacteriota</taxon>
        <taxon>candidate division MSBL1</taxon>
    </lineage>
</organism>
<dbReference type="Gene3D" id="1.20.5.170">
    <property type="match status" value="1"/>
</dbReference>
<dbReference type="InterPro" id="IPR013783">
    <property type="entry name" value="Ig-like_fold"/>
</dbReference>
<evidence type="ECO:0000259" key="3">
    <source>
        <dbReference type="Pfam" id="PF07705"/>
    </source>
</evidence>
<feature type="compositionally biased region" description="Basic and acidic residues" evidence="2">
    <location>
        <begin position="236"/>
        <end position="253"/>
    </location>
</feature>
<keyword evidence="1" id="KW-0175">Coiled coil</keyword>
<dbReference type="GO" id="GO:0030246">
    <property type="term" value="F:carbohydrate binding"/>
    <property type="evidence" value="ECO:0007669"/>
    <property type="project" value="InterPro"/>
</dbReference>
<dbReference type="Gene3D" id="2.60.40.10">
    <property type="entry name" value="Immunoglobulins"/>
    <property type="match status" value="1"/>
</dbReference>
<dbReference type="Pfam" id="PF07705">
    <property type="entry name" value="CARDB"/>
    <property type="match status" value="1"/>
</dbReference>
<evidence type="ECO:0000256" key="1">
    <source>
        <dbReference type="SAM" id="Coils"/>
    </source>
</evidence>
<reference evidence="4 5" key="1">
    <citation type="journal article" date="2016" name="Sci. Rep.">
        <title>Metabolic traits of an uncultured archaeal lineage -MSBL1- from brine pools of the Red Sea.</title>
        <authorList>
            <person name="Mwirichia R."/>
            <person name="Alam I."/>
            <person name="Rashid M."/>
            <person name="Vinu M."/>
            <person name="Ba-Alawi W."/>
            <person name="Anthony Kamau A."/>
            <person name="Kamanda Ngugi D."/>
            <person name="Goker M."/>
            <person name="Klenk H.P."/>
            <person name="Bajic V."/>
            <person name="Stingl U."/>
        </authorList>
    </citation>
    <scope>NUCLEOTIDE SEQUENCE [LARGE SCALE GENOMIC DNA]</scope>
    <source>
        <strain evidence="4">SCGC-AAA259E19</strain>
    </source>
</reference>
<dbReference type="Proteomes" id="UP000070284">
    <property type="component" value="Unassembled WGS sequence"/>
</dbReference>
<feature type="domain" description="CARDB" evidence="3">
    <location>
        <begin position="103"/>
        <end position="171"/>
    </location>
</feature>
<evidence type="ECO:0000256" key="2">
    <source>
        <dbReference type="SAM" id="MobiDB-lite"/>
    </source>
</evidence>
<keyword evidence="5" id="KW-1185">Reference proteome</keyword>
<dbReference type="GO" id="GO:0000272">
    <property type="term" value="P:polysaccharide catabolic process"/>
    <property type="evidence" value="ECO:0007669"/>
    <property type="project" value="InterPro"/>
</dbReference>
<feature type="region of interest" description="Disordered" evidence="2">
    <location>
        <begin position="228"/>
        <end position="253"/>
    </location>
</feature>
<dbReference type="InterPro" id="IPR011635">
    <property type="entry name" value="CARDB"/>
</dbReference>
<gene>
    <name evidence="4" type="ORF">AKJ65_07255</name>
</gene>
<protein>
    <recommendedName>
        <fullName evidence="3">CARDB domain-containing protein</fullName>
    </recommendedName>
</protein>
<proteinExistence type="predicted"/>
<evidence type="ECO:0000313" key="4">
    <source>
        <dbReference type="EMBL" id="KXA92648.1"/>
    </source>
</evidence>
<feature type="coiled-coil region" evidence="1">
    <location>
        <begin position="57"/>
        <end position="84"/>
    </location>
</feature>
<sequence>MTLPKESREVKNMKNRGQMTNTQHLLVGLVIIALIGSWTAAYMVSGVPGNTATEKQVGDLSSEVSDLKTRVSDLRDRVKSLEQGQTTILEKIGVEVARISTTSISVPPAKPGEEITVTVSVMNAGGKAGSKDITLEVDGEELRTKPVSVDPGETKTVQFDVTLEEGTHTVSADGQLTSVSVKPTEKKTITLRVITGTYAGAPHYGYLGPKGEETKKQIPKWYRQLKRQIHPTSENETIKPVRQLKDKSENGKG</sequence>
<accession>A0A133UEJ3</accession>
<name>A0A133UEJ3_9EURY</name>
<dbReference type="AlphaFoldDB" id="A0A133UEJ3"/>
<evidence type="ECO:0000313" key="5">
    <source>
        <dbReference type="Proteomes" id="UP000070284"/>
    </source>
</evidence>
<comment type="caution">
    <text evidence="4">The sequence shown here is derived from an EMBL/GenBank/DDBJ whole genome shotgun (WGS) entry which is preliminary data.</text>
</comment>
<dbReference type="EMBL" id="LHXO01000145">
    <property type="protein sequence ID" value="KXA92648.1"/>
    <property type="molecule type" value="Genomic_DNA"/>
</dbReference>